<gene>
    <name evidence="2" type="ORF">GCM10022277_42190</name>
</gene>
<evidence type="ECO:0000313" key="2">
    <source>
        <dbReference type="EMBL" id="GAA3941847.1"/>
    </source>
</evidence>
<comment type="caution">
    <text evidence="2">The sequence shown here is derived from an EMBL/GenBank/DDBJ whole genome shotgun (WGS) entry which is preliminary data.</text>
</comment>
<accession>A0ABP7NBJ4</accession>
<evidence type="ECO:0000313" key="3">
    <source>
        <dbReference type="Proteomes" id="UP001501565"/>
    </source>
</evidence>
<sequence length="205" mass="23529">MKPKKSFQYIHRQQGNVLMVCLALMLIMTIWGVSATRNTSISLQANQNARFKQVAFEATEFALRQAESLVRTEVTTVDQIPTLYDGTEGRYSLVIGAMPTFVDIELIPKDFNYRNPQHWLDNTWVAVSNFNTFSYIEIEYDDDEDSPTYLERQPRVIIEYMGRDMYNDQASRQPQGRHVFRISAIGWGPQGLASTVLRSHIALAI</sequence>
<organism evidence="2 3">
    <name type="scientific">Litoribacillus peritrichatus</name>
    <dbReference type="NCBI Taxonomy" id="718191"/>
    <lineage>
        <taxon>Bacteria</taxon>
        <taxon>Pseudomonadati</taxon>
        <taxon>Pseudomonadota</taxon>
        <taxon>Gammaproteobacteria</taxon>
        <taxon>Oceanospirillales</taxon>
        <taxon>Oceanospirillaceae</taxon>
        <taxon>Litoribacillus</taxon>
    </lineage>
</organism>
<protein>
    <recommendedName>
        <fullName evidence="1">PilX/PilW C-terminal domain-containing protein</fullName>
    </recommendedName>
</protein>
<dbReference type="InterPro" id="IPR025205">
    <property type="entry name" value="PilX/PilW_C"/>
</dbReference>
<evidence type="ECO:0000259" key="1">
    <source>
        <dbReference type="Pfam" id="PF13681"/>
    </source>
</evidence>
<keyword evidence="3" id="KW-1185">Reference proteome</keyword>
<reference evidence="3" key="1">
    <citation type="journal article" date="2019" name="Int. J. Syst. Evol. Microbiol.">
        <title>The Global Catalogue of Microorganisms (GCM) 10K type strain sequencing project: providing services to taxonomists for standard genome sequencing and annotation.</title>
        <authorList>
            <consortium name="The Broad Institute Genomics Platform"/>
            <consortium name="The Broad Institute Genome Sequencing Center for Infectious Disease"/>
            <person name="Wu L."/>
            <person name="Ma J."/>
        </authorList>
    </citation>
    <scope>NUCLEOTIDE SEQUENCE [LARGE SCALE GENOMIC DNA]</scope>
    <source>
        <strain evidence="3">JCM 17551</strain>
    </source>
</reference>
<dbReference type="Pfam" id="PF13681">
    <property type="entry name" value="PilX"/>
    <property type="match status" value="1"/>
</dbReference>
<feature type="domain" description="PilX/PilW C-terminal" evidence="1">
    <location>
        <begin position="139"/>
        <end position="200"/>
    </location>
</feature>
<proteinExistence type="predicted"/>
<dbReference type="Proteomes" id="UP001501565">
    <property type="component" value="Unassembled WGS sequence"/>
</dbReference>
<dbReference type="RefSeq" id="WP_344800639.1">
    <property type="nucleotide sequence ID" value="NZ_BAABBN010000015.1"/>
</dbReference>
<dbReference type="EMBL" id="BAABBN010000015">
    <property type="protein sequence ID" value="GAA3941847.1"/>
    <property type="molecule type" value="Genomic_DNA"/>
</dbReference>
<name>A0ABP7NBJ4_9GAMM</name>